<gene>
    <name evidence="1" type="ORF">IAA06_13155</name>
</gene>
<proteinExistence type="predicted"/>
<evidence type="ECO:0000313" key="2">
    <source>
        <dbReference type="Proteomes" id="UP000823842"/>
    </source>
</evidence>
<reference evidence="1" key="1">
    <citation type="journal article" date="2021" name="PeerJ">
        <title>Extensive microbial diversity within the chicken gut microbiome revealed by metagenomics and culture.</title>
        <authorList>
            <person name="Gilroy R."/>
            <person name="Ravi A."/>
            <person name="Getino M."/>
            <person name="Pursley I."/>
            <person name="Horton D.L."/>
            <person name="Alikhan N.F."/>
            <person name="Baker D."/>
            <person name="Gharbi K."/>
            <person name="Hall N."/>
            <person name="Watson M."/>
            <person name="Adriaenssens E.M."/>
            <person name="Foster-Nyarko E."/>
            <person name="Jarju S."/>
            <person name="Secka A."/>
            <person name="Antonio M."/>
            <person name="Oren A."/>
            <person name="Chaudhuri R.R."/>
            <person name="La Ragione R."/>
            <person name="Hildebrand F."/>
            <person name="Pallen M.J."/>
        </authorList>
    </citation>
    <scope>NUCLEOTIDE SEQUENCE</scope>
    <source>
        <strain evidence="1">ChiSjej1B19-5720</strain>
    </source>
</reference>
<sequence>MINPFGAMYLRPGNLWKSFAVKRLRTEMVNGYAVDSYADTGIYVTGVLAEATANQSDMRKHLWDQDQHSLTHTLVAVGKVGLKKGDFLTVGERTFLVLLVDDVGALGIANLVYLEERNDVK</sequence>
<protein>
    <submittedName>
        <fullName evidence="1">Uncharacterized protein</fullName>
    </submittedName>
</protein>
<organism evidence="1 2">
    <name type="scientific">Candidatus Blautia faecavium</name>
    <dbReference type="NCBI Taxonomy" id="2838487"/>
    <lineage>
        <taxon>Bacteria</taxon>
        <taxon>Bacillati</taxon>
        <taxon>Bacillota</taxon>
        <taxon>Clostridia</taxon>
        <taxon>Lachnospirales</taxon>
        <taxon>Lachnospiraceae</taxon>
        <taxon>Blautia</taxon>
    </lineage>
</organism>
<reference evidence="1" key="2">
    <citation type="submission" date="2021-04" db="EMBL/GenBank/DDBJ databases">
        <authorList>
            <person name="Gilroy R."/>
        </authorList>
    </citation>
    <scope>NUCLEOTIDE SEQUENCE</scope>
    <source>
        <strain evidence="1">ChiSjej1B19-5720</strain>
    </source>
</reference>
<dbReference type="EMBL" id="DWYZ01000247">
    <property type="protein sequence ID" value="HJB29721.1"/>
    <property type="molecule type" value="Genomic_DNA"/>
</dbReference>
<dbReference type="AlphaFoldDB" id="A0A9D2LUA8"/>
<dbReference type="Proteomes" id="UP000823842">
    <property type="component" value="Unassembled WGS sequence"/>
</dbReference>
<comment type="caution">
    <text evidence="1">The sequence shown here is derived from an EMBL/GenBank/DDBJ whole genome shotgun (WGS) entry which is preliminary data.</text>
</comment>
<evidence type="ECO:0000313" key="1">
    <source>
        <dbReference type="EMBL" id="HJB29721.1"/>
    </source>
</evidence>
<name>A0A9D2LUA8_9FIRM</name>
<accession>A0A9D2LUA8</accession>